<dbReference type="Proteomes" id="UP001301958">
    <property type="component" value="Unassembled WGS sequence"/>
</dbReference>
<evidence type="ECO:0000256" key="2">
    <source>
        <dbReference type="SAM" id="Phobius"/>
    </source>
</evidence>
<keyword evidence="2" id="KW-0472">Membrane</keyword>
<sequence>MSASATIWWTIAILLKLALLGFLFYLFFKWMSKRQNAREQERLQAPLPQYYQPNYPPQYPGVWFPQPPPNREYPGNNNGSNMNMPVPPPYAANPPRCGGYNTNGQY</sequence>
<keyword evidence="4" id="KW-1185">Reference proteome</keyword>
<feature type="region of interest" description="Disordered" evidence="1">
    <location>
        <begin position="66"/>
        <end position="106"/>
    </location>
</feature>
<keyword evidence="2" id="KW-0812">Transmembrane</keyword>
<gene>
    <name evidence="3" type="ORF">QBC38DRAFT_129539</name>
</gene>
<feature type="compositionally biased region" description="Low complexity" evidence="1">
    <location>
        <begin position="74"/>
        <end position="84"/>
    </location>
</feature>
<organism evidence="3 4">
    <name type="scientific">Podospora fimiseda</name>
    <dbReference type="NCBI Taxonomy" id="252190"/>
    <lineage>
        <taxon>Eukaryota</taxon>
        <taxon>Fungi</taxon>
        <taxon>Dikarya</taxon>
        <taxon>Ascomycota</taxon>
        <taxon>Pezizomycotina</taxon>
        <taxon>Sordariomycetes</taxon>
        <taxon>Sordariomycetidae</taxon>
        <taxon>Sordariales</taxon>
        <taxon>Podosporaceae</taxon>
        <taxon>Podospora</taxon>
    </lineage>
</organism>
<evidence type="ECO:0000313" key="4">
    <source>
        <dbReference type="Proteomes" id="UP001301958"/>
    </source>
</evidence>
<keyword evidence="2" id="KW-1133">Transmembrane helix</keyword>
<comment type="caution">
    <text evidence="3">The sequence shown here is derived from an EMBL/GenBank/DDBJ whole genome shotgun (WGS) entry which is preliminary data.</text>
</comment>
<reference evidence="3" key="2">
    <citation type="submission" date="2023-05" db="EMBL/GenBank/DDBJ databases">
        <authorList>
            <consortium name="Lawrence Berkeley National Laboratory"/>
            <person name="Steindorff A."/>
            <person name="Hensen N."/>
            <person name="Bonometti L."/>
            <person name="Westerberg I."/>
            <person name="Brannstrom I.O."/>
            <person name="Guillou S."/>
            <person name="Cros-Aarteil S."/>
            <person name="Calhoun S."/>
            <person name="Haridas S."/>
            <person name="Kuo A."/>
            <person name="Mondo S."/>
            <person name="Pangilinan J."/>
            <person name="Riley R."/>
            <person name="Labutti K."/>
            <person name="Andreopoulos B."/>
            <person name="Lipzen A."/>
            <person name="Chen C."/>
            <person name="Yanf M."/>
            <person name="Daum C."/>
            <person name="Ng V."/>
            <person name="Clum A."/>
            <person name="Ohm R."/>
            <person name="Martin F."/>
            <person name="Silar P."/>
            <person name="Natvig D."/>
            <person name="Lalanne C."/>
            <person name="Gautier V."/>
            <person name="Ament-Velasquez S.L."/>
            <person name="Kruys A."/>
            <person name="Hutchinson M.I."/>
            <person name="Powell A.J."/>
            <person name="Barry K."/>
            <person name="Miller A.N."/>
            <person name="Grigoriev I.V."/>
            <person name="Debuchy R."/>
            <person name="Gladieux P."/>
            <person name="Thoren M.H."/>
            <person name="Johannesson H."/>
        </authorList>
    </citation>
    <scope>NUCLEOTIDE SEQUENCE</scope>
    <source>
        <strain evidence="3">CBS 990.96</strain>
    </source>
</reference>
<feature type="transmembrane region" description="Helical" evidence="2">
    <location>
        <begin position="6"/>
        <end position="28"/>
    </location>
</feature>
<reference evidence="3" key="1">
    <citation type="journal article" date="2023" name="Mol. Phylogenet. Evol.">
        <title>Genome-scale phylogeny and comparative genomics of the fungal order Sordariales.</title>
        <authorList>
            <person name="Hensen N."/>
            <person name="Bonometti L."/>
            <person name="Westerberg I."/>
            <person name="Brannstrom I.O."/>
            <person name="Guillou S."/>
            <person name="Cros-Aarteil S."/>
            <person name="Calhoun S."/>
            <person name="Haridas S."/>
            <person name="Kuo A."/>
            <person name="Mondo S."/>
            <person name="Pangilinan J."/>
            <person name="Riley R."/>
            <person name="LaButti K."/>
            <person name="Andreopoulos B."/>
            <person name="Lipzen A."/>
            <person name="Chen C."/>
            <person name="Yan M."/>
            <person name="Daum C."/>
            <person name="Ng V."/>
            <person name="Clum A."/>
            <person name="Steindorff A."/>
            <person name="Ohm R.A."/>
            <person name="Martin F."/>
            <person name="Silar P."/>
            <person name="Natvig D.O."/>
            <person name="Lalanne C."/>
            <person name="Gautier V."/>
            <person name="Ament-Velasquez S.L."/>
            <person name="Kruys A."/>
            <person name="Hutchinson M.I."/>
            <person name="Powell A.J."/>
            <person name="Barry K."/>
            <person name="Miller A.N."/>
            <person name="Grigoriev I.V."/>
            <person name="Debuchy R."/>
            <person name="Gladieux P."/>
            <person name="Hiltunen Thoren M."/>
            <person name="Johannesson H."/>
        </authorList>
    </citation>
    <scope>NUCLEOTIDE SEQUENCE</scope>
    <source>
        <strain evidence="3">CBS 990.96</strain>
    </source>
</reference>
<evidence type="ECO:0000313" key="3">
    <source>
        <dbReference type="EMBL" id="KAK4221451.1"/>
    </source>
</evidence>
<evidence type="ECO:0000256" key="1">
    <source>
        <dbReference type="SAM" id="MobiDB-lite"/>
    </source>
</evidence>
<accession>A0AAN7BD70</accession>
<proteinExistence type="predicted"/>
<dbReference type="AlphaFoldDB" id="A0AAN7BD70"/>
<protein>
    <submittedName>
        <fullName evidence="3">Uncharacterized protein</fullName>
    </submittedName>
</protein>
<dbReference type="EMBL" id="MU865546">
    <property type="protein sequence ID" value="KAK4221451.1"/>
    <property type="molecule type" value="Genomic_DNA"/>
</dbReference>
<name>A0AAN7BD70_9PEZI</name>